<dbReference type="FunFam" id="3.10.20.30:FF:000010">
    <property type="entry name" value="Molybdopterin synthase sulfur carrier subunit"/>
    <property type="match status" value="1"/>
</dbReference>
<name>A0AAN8VYN7_9MAGN</name>
<keyword evidence="5 6" id="KW-0501">Molybdenum cofactor biosynthesis</keyword>
<evidence type="ECO:0000256" key="2">
    <source>
        <dbReference type="ARBA" id="ARBA00022490"/>
    </source>
</evidence>
<dbReference type="InterPro" id="IPR044672">
    <property type="entry name" value="MOCS2A"/>
</dbReference>
<keyword evidence="8" id="KW-1185">Reference proteome</keyword>
<gene>
    <name evidence="7" type="ORF">RJ641_031690</name>
</gene>
<dbReference type="PANTHER" id="PTHR33359:SF1">
    <property type="entry name" value="MOLYBDOPTERIN SYNTHASE SULFUR CARRIER SUBUNIT"/>
    <property type="match status" value="1"/>
</dbReference>
<dbReference type="SUPFAM" id="SSF54285">
    <property type="entry name" value="MoaD/ThiS"/>
    <property type="match status" value="1"/>
</dbReference>
<dbReference type="GO" id="GO:1990140">
    <property type="term" value="C:molybdopterin synthase complex"/>
    <property type="evidence" value="ECO:0007669"/>
    <property type="project" value="UniProtKB-UniRule"/>
</dbReference>
<comment type="subunit">
    <text evidence="6">Heterotetramer; composed of 2 small (MOCS2A) and 2 large (MOCS2B) subunits.</text>
</comment>
<dbReference type="Proteomes" id="UP001370490">
    <property type="component" value="Unassembled WGS sequence"/>
</dbReference>
<comment type="function">
    <text evidence="6">Acts as a sulfur carrier required for molybdopterin biosynthesis. Component of the molybdopterin synthase complex that catalyzes the conversion of precursor Z into molybdopterin by mediating the incorporation of 2 sulfur atoms into precursor Z to generate a dithiolene group. In the complex, serves as sulfur donor by being thiocarboxylated (-COSH) at its C-terminus by MOCS3. After interaction with MOCS2B, the sulfur is then transferred to precursor Z to form molybdopterin.</text>
</comment>
<evidence type="ECO:0000313" key="7">
    <source>
        <dbReference type="EMBL" id="KAK6938182.1"/>
    </source>
</evidence>
<comment type="pathway">
    <text evidence="1 6">Cofactor biosynthesis; molybdopterin biosynthesis.</text>
</comment>
<comment type="subcellular location">
    <subcellularLocation>
        <location evidence="6">Cytoplasm</location>
    </subcellularLocation>
</comment>
<dbReference type="GO" id="GO:0030366">
    <property type="term" value="F:molybdopterin synthase activity"/>
    <property type="evidence" value="ECO:0007669"/>
    <property type="project" value="UniProtKB-UniRule"/>
</dbReference>
<comment type="similarity">
    <text evidence="6">Belongs to the MoaD family. MOCS2A subfamily.</text>
</comment>
<evidence type="ECO:0000256" key="4">
    <source>
        <dbReference type="ARBA" id="ARBA00022741"/>
    </source>
</evidence>
<reference evidence="7 8" key="1">
    <citation type="submission" date="2023-12" db="EMBL/GenBank/DDBJ databases">
        <title>A high-quality genome assembly for Dillenia turbinata (Dilleniales).</title>
        <authorList>
            <person name="Chanderbali A."/>
        </authorList>
    </citation>
    <scope>NUCLEOTIDE SEQUENCE [LARGE SCALE GENOMIC DNA]</scope>
    <source>
        <strain evidence="7">LSX21</strain>
        <tissue evidence="7">Leaf</tissue>
    </source>
</reference>
<comment type="PTM">
    <text evidence="6">C-terminal thiocarboxylation occurs in 2 steps, it is first acyl-adenylated (-COAMP) via the hesA/moeB/thiF part of MOCS3, then thiocarboxylated (-COSH) via the rhodanese domain of MOCS3.</text>
</comment>
<dbReference type="Gene3D" id="3.10.20.30">
    <property type="match status" value="1"/>
</dbReference>
<evidence type="ECO:0000256" key="1">
    <source>
        <dbReference type="ARBA" id="ARBA00005046"/>
    </source>
</evidence>
<dbReference type="GO" id="GO:1990133">
    <property type="term" value="C:molybdopterin adenylyltransferase complex"/>
    <property type="evidence" value="ECO:0007669"/>
    <property type="project" value="TreeGrafter"/>
</dbReference>
<dbReference type="CDD" id="cd00754">
    <property type="entry name" value="Ubl_MoaD"/>
    <property type="match status" value="1"/>
</dbReference>
<keyword evidence="3 6" id="KW-0597">Phosphoprotein</keyword>
<keyword evidence="2 6" id="KW-0963">Cytoplasm</keyword>
<keyword evidence="4 6" id="KW-0547">Nucleotide-binding</keyword>
<dbReference type="InterPro" id="IPR012675">
    <property type="entry name" value="Beta-grasp_dom_sf"/>
</dbReference>
<proteinExistence type="inferred from homology"/>
<comment type="caution">
    <text evidence="7">The sequence shown here is derived from an EMBL/GenBank/DDBJ whole genome shotgun (WGS) entry which is preliminary data.</text>
</comment>
<dbReference type="GO" id="GO:0000166">
    <property type="term" value="F:nucleotide binding"/>
    <property type="evidence" value="ECO:0007669"/>
    <property type="project" value="UniProtKB-KW"/>
</dbReference>
<dbReference type="HAMAP" id="MF_03051">
    <property type="entry name" value="MOCS2A"/>
    <property type="match status" value="1"/>
</dbReference>
<dbReference type="GO" id="GO:0006777">
    <property type="term" value="P:Mo-molybdopterin cofactor biosynthetic process"/>
    <property type="evidence" value="ECO:0007669"/>
    <property type="project" value="UniProtKB-UniRule"/>
</dbReference>
<dbReference type="EMBL" id="JBAMMX010000006">
    <property type="protein sequence ID" value="KAK6938182.1"/>
    <property type="molecule type" value="Genomic_DNA"/>
</dbReference>
<dbReference type="InterPro" id="IPR003749">
    <property type="entry name" value="ThiS/MoaD-like"/>
</dbReference>
<sequence>MKSNPRPQGRGKTLLPSETAFLSLIVVPGYIAPSHIHPLPFLLGIEVFCTMGTVEKECKIDDVGDVLKGIEDSSIDIKVLFFARARDLTGLTDVHLKLSSGSTAHDCLNQLLVKFPGLEEIHSCILLALNEEYAQGSAILKDRDELAIIPPISGG</sequence>
<organism evidence="7 8">
    <name type="scientific">Dillenia turbinata</name>
    <dbReference type="NCBI Taxonomy" id="194707"/>
    <lineage>
        <taxon>Eukaryota</taxon>
        <taxon>Viridiplantae</taxon>
        <taxon>Streptophyta</taxon>
        <taxon>Embryophyta</taxon>
        <taxon>Tracheophyta</taxon>
        <taxon>Spermatophyta</taxon>
        <taxon>Magnoliopsida</taxon>
        <taxon>eudicotyledons</taxon>
        <taxon>Gunneridae</taxon>
        <taxon>Pentapetalae</taxon>
        <taxon>Dilleniales</taxon>
        <taxon>Dilleniaceae</taxon>
        <taxon>Dillenia</taxon>
    </lineage>
</organism>
<dbReference type="NCBIfam" id="TIGR01682">
    <property type="entry name" value="moaD"/>
    <property type="match status" value="1"/>
</dbReference>
<evidence type="ECO:0000313" key="8">
    <source>
        <dbReference type="Proteomes" id="UP001370490"/>
    </source>
</evidence>
<accession>A0AAN8VYN7</accession>
<feature type="modified residue" description="Glycyl adenylate; alternate" evidence="6">
    <location>
        <position position="155"/>
    </location>
</feature>
<dbReference type="Pfam" id="PF02597">
    <property type="entry name" value="ThiS"/>
    <property type="match status" value="1"/>
</dbReference>
<feature type="modified residue" description="1-thioglycine; alternate" evidence="6">
    <location>
        <position position="155"/>
    </location>
</feature>
<dbReference type="InterPro" id="IPR028887">
    <property type="entry name" value="MOCS2A_euk"/>
</dbReference>
<evidence type="ECO:0000256" key="5">
    <source>
        <dbReference type="ARBA" id="ARBA00023150"/>
    </source>
</evidence>
<dbReference type="PANTHER" id="PTHR33359">
    <property type="entry name" value="MOLYBDOPTERIN SYNTHASE SULFUR CARRIER SUBUNIT"/>
    <property type="match status" value="1"/>
</dbReference>
<dbReference type="AlphaFoldDB" id="A0AAN8VYN7"/>
<evidence type="ECO:0000256" key="6">
    <source>
        <dbReference type="HAMAP-Rule" id="MF_03051"/>
    </source>
</evidence>
<protein>
    <recommendedName>
        <fullName evidence="6">Molybdopterin synthase sulfur carrier subunit</fullName>
    </recommendedName>
    <alternativeName>
        <fullName evidence="6">Molybdenum cofactor synthesis protein 2 small subunit</fullName>
    </alternativeName>
    <alternativeName>
        <fullName evidence="6">Molybdenum cofactor synthesis protein 2A</fullName>
        <shortName evidence="6">MOCS2A</shortName>
    </alternativeName>
    <alternativeName>
        <fullName evidence="6">Sulfur carrier protein MOCS2A</fullName>
    </alternativeName>
</protein>
<dbReference type="InterPro" id="IPR016155">
    <property type="entry name" value="Mopterin_synth/thiamin_S_b"/>
</dbReference>
<evidence type="ECO:0000256" key="3">
    <source>
        <dbReference type="ARBA" id="ARBA00022553"/>
    </source>
</evidence>